<evidence type="ECO:0000313" key="5">
    <source>
        <dbReference type="Proteomes" id="UP000057158"/>
    </source>
</evidence>
<dbReference type="InterPro" id="IPR036906">
    <property type="entry name" value="ATPase_V1_fsu_sf"/>
</dbReference>
<keyword evidence="2" id="KW-0813">Transport</keyword>
<dbReference type="SUPFAM" id="SSF159468">
    <property type="entry name" value="AtpF-like"/>
    <property type="match status" value="1"/>
</dbReference>
<reference evidence="4 5" key="1">
    <citation type="submission" date="2015-07" db="EMBL/GenBank/DDBJ databases">
        <title>Isolation and Genomic Characterization of a Novel Halophilic Metal-Reducing Deltaproteobacterium from the Deep Subsurface.</title>
        <authorList>
            <person name="Badalamenti J.P."/>
            <person name="Summers Z.M."/>
            <person name="Gralnick J.A."/>
            <person name="Bond D.R."/>
        </authorList>
    </citation>
    <scope>NUCLEOTIDE SEQUENCE [LARGE SCALE GENOMIC DNA]</scope>
    <source>
        <strain evidence="4 5">WTL</strain>
    </source>
</reference>
<dbReference type="RefSeq" id="WP_053549144.1">
    <property type="nucleotide sequence ID" value="NZ_CP010802.1"/>
</dbReference>
<dbReference type="GO" id="GO:0046961">
    <property type="term" value="F:proton-transporting ATPase activity, rotational mechanism"/>
    <property type="evidence" value="ECO:0007669"/>
    <property type="project" value="InterPro"/>
</dbReference>
<comment type="similarity">
    <text evidence="1">Belongs to the V-ATPase F subunit family.</text>
</comment>
<keyword evidence="5" id="KW-1185">Reference proteome</keyword>
<evidence type="ECO:0000256" key="2">
    <source>
        <dbReference type="ARBA" id="ARBA00022448"/>
    </source>
</evidence>
<dbReference type="STRING" id="1603606.DSOUD_0085"/>
<dbReference type="Proteomes" id="UP000057158">
    <property type="component" value="Chromosome"/>
</dbReference>
<dbReference type="KEGG" id="des:DSOUD_0085"/>
<evidence type="ECO:0000256" key="1">
    <source>
        <dbReference type="ARBA" id="ARBA00010148"/>
    </source>
</evidence>
<keyword evidence="3" id="KW-0406">Ion transport</keyword>
<proteinExistence type="inferred from homology"/>
<gene>
    <name evidence="4" type="ORF">DSOUD_0085</name>
</gene>
<dbReference type="PATRIC" id="fig|1603606.3.peg.95"/>
<dbReference type="AlphaFoldDB" id="A0A0M5IMU6"/>
<accession>A0A0M5IMU6</accession>
<organism evidence="4 5">
    <name type="scientific">Desulfuromonas soudanensis</name>
    <dbReference type="NCBI Taxonomy" id="1603606"/>
    <lineage>
        <taxon>Bacteria</taxon>
        <taxon>Pseudomonadati</taxon>
        <taxon>Thermodesulfobacteriota</taxon>
        <taxon>Desulfuromonadia</taxon>
        <taxon>Desulfuromonadales</taxon>
        <taxon>Desulfuromonadaceae</taxon>
        <taxon>Desulfuromonas</taxon>
    </lineage>
</organism>
<protein>
    <submittedName>
        <fullName evidence="4">V-type ATP synthase subunit F</fullName>
    </submittedName>
</protein>
<evidence type="ECO:0000313" key="4">
    <source>
        <dbReference type="EMBL" id="ALC14886.1"/>
    </source>
</evidence>
<dbReference type="Pfam" id="PF01990">
    <property type="entry name" value="ATP-synt_F"/>
    <property type="match status" value="1"/>
</dbReference>
<dbReference type="InterPro" id="IPR008218">
    <property type="entry name" value="ATPase_V1-cplx_f_g_su"/>
</dbReference>
<dbReference type="Gene3D" id="3.40.50.10580">
    <property type="entry name" value="ATPase, V1 complex, subunit F"/>
    <property type="match status" value="1"/>
</dbReference>
<sequence>MKGVVFVTPKEARYGFSLAGVTQLVVEAQEAEATLEKVLNDLASGVVVIDERLLEGMGEERLRELERRWYGVLLVLPAPSGEEEREGDYFERLIRRALGYHVRLK</sequence>
<dbReference type="EMBL" id="CP010802">
    <property type="protein sequence ID" value="ALC14886.1"/>
    <property type="molecule type" value="Genomic_DNA"/>
</dbReference>
<dbReference type="OrthoDB" id="5396688at2"/>
<name>A0A0M5IMU6_9BACT</name>
<evidence type="ECO:0000256" key="3">
    <source>
        <dbReference type="ARBA" id="ARBA00023065"/>
    </source>
</evidence>